<dbReference type="Pfam" id="PF22725">
    <property type="entry name" value="GFO_IDH_MocA_C3"/>
    <property type="match status" value="1"/>
</dbReference>
<comment type="similarity">
    <text evidence="1">Belongs to the Gfo/Idh/MocA family.</text>
</comment>
<dbReference type="SUPFAM" id="SSF51735">
    <property type="entry name" value="NAD(P)-binding Rossmann-fold domains"/>
    <property type="match status" value="1"/>
</dbReference>
<evidence type="ECO:0000313" key="5">
    <source>
        <dbReference type="EMBL" id="MDR6969277.1"/>
    </source>
</evidence>
<dbReference type="InterPro" id="IPR055170">
    <property type="entry name" value="GFO_IDH_MocA-like_dom"/>
</dbReference>
<dbReference type="SUPFAM" id="SSF55347">
    <property type="entry name" value="Glyceraldehyde-3-phosphate dehydrogenase-like, C-terminal domain"/>
    <property type="match status" value="1"/>
</dbReference>
<dbReference type="Gene3D" id="3.40.50.720">
    <property type="entry name" value="NAD(P)-binding Rossmann-like Domain"/>
    <property type="match status" value="1"/>
</dbReference>
<dbReference type="EMBL" id="JAVDVI010000018">
    <property type="protein sequence ID" value="MDR6969277.1"/>
    <property type="molecule type" value="Genomic_DNA"/>
</dbReference>
<dbReference type="Gene3D" id="3.30.360.10">
    <property type="entry name" value="Dihydrodipicolinate Reductase, domain 2"/>
    <property type="match status" value="1"/>
</dbReference>
<evidence type="ECO:0000259" key="3">
    <source>
        <dbReference type="Pfam" id="PF01408"/>
    </source>
</evidence>
<evidence type="ECO:0000259" key="4">
    <source>
        <dbReference type="Pfam" id="PF22725"/>
    </source>
</evidence>
<dbReference type="PANTHER" id="PTHR22604">
    <property type="entry name" value="OXIDOREDUCTASES"/>
    <property type="match status" value="1"/>
</dbReference>
<evidence type="ECO:0000313" key="6">
    <source>
        <dbReference type="Proteomes" id="UP001255185"/>
    </source>
</evidence>
<gene>
    <name evidence="5" type="ORF">J2X31_003307</name>
</gene>
<dbReference type="PANTHER" id="PTHR22604:SF105">
    <property type="entry name" value="TRANS-1,2-DIHYDROBENZENE-1,2-DIOL DEHYDROGENASE"/>
    <property type="match status" value="1"/>
</dbReference>
<dbReference type="InterPro" id="IPR000683">
    <property type="entry name" value="Gfo/Idh/MocA-like_OxRdtase_N"/>
</dbReference>
<evidence type="ECO:0000256" key="1">
    <source>
        <dbReference type="ARBA" id="ARBA00010928"/>
    </source>
</evidence>
<protein>
    <submittedName>
        <fullName evidence="5">Dehydrogenase</fullName>
    </submittedName>
</protein>
<evidence type="ECO:0000256" key="2">
    <source>
        <dbReference type="ARBA" id="ARBA00023002"/>
    </source>
</evidence>
<feature type="domain" description="Gfo/Idh/MocA-like oxidoreductase N-terminal" evidence="3">
    <location>
        <begin position="4"/>
        <end position="118"/>
    </location>
</feature>
<organism evidence="5 6">
    <name type="scientific">Flavobacterium arsenatis</name>
    <dbReference type="NCBI Taxonomy" id="1484332"/>
    <lineage>
        <taxon>Bacteria</taxon>
        <taxon>Pseudomonadati</taxon>
        <taxon>Bacteroidota</taxon>
        <taxon>Flavobacteriia</taxon>
        <taxon>Flavobacteriales</taxon>
        <taxon>Flavobacteriaceae</taxon>
        <taxon>Flavobacterium</taxon>
    </lineage>
</organism>
<name>A0ABU1TTS5_9FLAO</name>
<dbReference type="InterPro" id="IPR036291">
    <property type="entry name" value="NAD(P)-bd_dom_sf"/>
</dbReference>
<proteinExistence type="inferred from homology"/>
<keyword evidence="6" id="KW-1185">Reference proteome</keyword>
<reference evidence="5 6" key="1">
    <citation type="submission" date="2023-07" db="EMBL/GenBank/DDBJ databases">
        <title>Sorghum-associated microbial communities from plants grown in Nebraska, USA.</title>
        <authorList>
            <person name="Schachtman D."/>
        </authorList>
    </citation>
    <scope>NUCLEOTIDE SEQUENCE [LARGE SCALE GENOMIC DNA]</scope>
    <source>
        <strain evidence="5 6">3773</strain>
    </source>
</reference>
<dbReference type="Proteomes" id="UP001255185">
    <property type="component" value="Unassembled WGS sequence"/>
</dbReference>
<keyword evidence="2" id="KW-0560">Oxidoreductase</keyword>
<dbReference type="RefSeq" id="WP_310028153.1">
    <property type="nucleotide sequence ID" value="NZ_JAVDVI010000018.1"/>
</dbReference>
<dbReference type="Pfam" id="PF01408">
    <property type="entry name" value="GFO_IDH_MocA"/>
    <property type="match status" value="1"/>
</dbReference>
<sequence>MKKIRWGILGTGGIAHRFASDMGRVEGAEITAVGSRSLESAENFCSGFDIPFSFGTYKELAESDVVDVVYIATPHSLHHHNTMLCLNGGKSVLCEKPFALNSMQAAEMIGLSHRKELFLMDALWTKCLPHYRRMMEIVESGDLGEIRAVLANFGFRVNPGHSSRLLDPALGGGSLMDIGIYNVFIALDVLGKPDDISARISATADGIDEQCAVTFQYSNGAMASLYSSLSAELSTEVEICGTAGRIKLTTPFHGPASTIEYYADGIKTIIDIDNEGGYGYQHEIRHVNECLRAGLIQSKIVTHVDSLLLMDTLDAIRRLVGIAYPCD</sequence>
<comment type="caution">
    <text evidence="5">The sequence shown here is derived from an EMBL/GenBank/DDBJ whole genome shotgun (WGS) entry which is preliminary data.</text>
</comment>
<dbReference type="InterPro" id="IPR050984">
    <property type="entry name" value="Gfo/Idh/MocA_domain"/>
</dbReference>
<accession>A0ABU1TTS5</accession>
<feature type="domain" description="GFO/IDH/MocA-like oxidoreductase" evidence="4">
    <location>
        <begin position="131"/>
        <end position="246"/>
    </location>
</feature>